<dbReference type="EMBL" id="JALLAZ020000982">
    <property type="protein sequence ID" value="KAL3783229.1"/>
    <property type="molecule type" value="Genomic_DNA"/>
</dbReference>
<evidence type="ECO:0000313" key="3">
    <source>
        <dbReference type="Proteomes" id="UP001530315"/>
    </source>
</evidence>
<reference evidence="2 3" key="1">
    <citation type="submission" date="2024-10" db="EMBL/GenBank/DDBJ databases">
        <title>Updated reference genomes for cyclostephanoid diatoms.</title>
        <authorList>
            <person name="Roberts W.R."/>
            <person name="Alverson A.J."/>
        </authorList>
    </citation>
    <scope>NUCLEOTIDE SEQUENCE [LARGE SCALE GENOMIC DNA]</scope>
    <source>
        <strain evidence="2 3">AJA276-08</strain>
    </source>
</reference>
<sequence length="392" mass="42090">MEASVRALVKRHPLNGRGGPGPLVIVIIVVDDDFRRGGCLRRVSLAAIADPNAIDRSSSSSSSSSSRLGVSIGLGPEGDVSSSATAGVDNDESESTKKFGKSFDPNFEPYRTSRMSQSDRDANAWFTSLLKSPGGDAYLGAVSAEHKRRLITKRYGEDEDCTPYVSRHQPKSPLYPAYGLETYGLPVLRREAKAWRHFDMNGLVSLDYSTRPVGIGTNYVVANEVEGEELIALLRGKGAWLDNDACCARLVYVDRRFCPGVSKQTDLVKNLDPSHFESGSISNKILEYLSRLPDGFTDRLAADVPDTAKGALTSYKRLSGPDHSVGKATLQFAINAQQGTAAFVALMNSIKAGCAAYVESVVAGALPVLVVNAQTPSGGKGGDDDDDVWHWG</sequence>
<keyword evidence="3" id="KW-1185">Reference proteome</keyword>
<comment type="caution">
    <text evidence="2">The sequence shown here is derived from an EMBL/GenBank/DDBJ whole genome shotgun (WGS) entry which is preliminary data.</text>
</comment>
<evidence type="ECO:0000313" key="2">
    <source>
        <dbReference type="EMBL" id="KAL3783229.1"/>
    </source>
</evidence>
<proteinExistence type="predicted"/>
<dbReference type="Proteomes" id="UP001530315">
    <property type="component" value="Unassembled WGS sequence"/>
</dbReference>
<feature type="region of interest" description="Disordered" evidence="1">
    <location>
        <begin position="54"/>
        <end position="115"/>
    </location>
</feature>
<feature type="compositionally biased region" description="Low complexity" evidence="1">
    <location>
        <begin position="57"/>
        <end position="66"/>
    </location>
</feature>
<organism evidence="2 3">
    <name type="scientific">Stephanodiscus triporus</name>
    <dbReference type="NCBI Taxonomy" id="2934178"/>
    <lineage>
        <taxon>Eukaryota</taxon>
        <taxon>Sar</taxon>
        <taxon>Stramenopiles</taxon>
        <taxon>Ochrophyta</taxon>
        <taxon>Bacillariophyta</taxon>
        <taxon>Coscinodiscophyceae</taxon>
        <taxon>Thalassiosirophycidae</taxon>
        <taxon>Stephanodiscales</taxon>
        <taxon>Stephanodiscaceae</taxon>
        <taxon>Stephanodiscus</taxon>
    </lineage>
</organism>
<name>A0ABD3P5Z5_9STRA</name>
<dbReference type="AlphaFoldDB" id="A0ABD3P5Z5"/>
<evidence type="ECO:0000256" key="1">
    <source>
        <dbReference type="SAM" id="MobiDB-lite"/>
    </source>
</evidence>
<gene>
    <name evidence="2" type="ORF">ACHAW5_005564</name>
</gene>
<accession>A0ABD3P5Z5</accession>
<protein>
    <submittedName>
        <fullName evidence="2">Uncharacterized protein</fullName>
    </submittedName>
</protein>